<reference evidence="2" key="1">
    <citation type="journal article" date="2019" name="Int. J. Syst. Evol. Microbiol.">
        <title>The Global Catalogue of Microorganisms (GCM) 10K type strain sequencing project: providing services to taxonomists for standard genome sequencing and annotation.</title>
        <authorList>
            <consortium name="The Broad Institute Genomics Platform"/>
            <consortium name="The Broad Institute Genome Sequencing Center for Infectious Disease"/>
            <person name="Wu L."/>
            <person name="Ma J."/>
        </authorList>
    </citation>
    <scope>NUCLEOTIDE SEQUENCE [LARGE SCALE GENOMIC DNA]</scope>
    <source>
        <strain evidence="2">JCM 18326</strain>
    </source>
</reference>
<organism evidence="1 2">
    <name type="scientific">Algivirga pacifica</name>
    <dbReference type="NCBI Taxonomy" id="1162670"/>
    <lineage>
        <taxon>Bacteria</taxon>
        <taxon>Pseudomonadati</taxon>
        <taxon>Bacteroidota</taxon>
        <taxon>Cytophagia</taxon>
        <taxon>Cytophagales</taxon>
        <taxon>Flammeovirgaceae</taxon>
        <taxon>Algivirga</taxon>
    </lineage>
</organism>
<evidence type="ECO:0008006" key="3">
    <source>
        <dbReference type="Google" id="ProtNLM"/>
    </source>
</evidence>
<protein>
    <recommendedName>
        <fullName evidence="3">DUF2541 domain-containing protein</fullName>
    </recommendedName>
</protein>
<accession>A0ABP9CYD1</accession>
<proteinExistence type="predicted"/>
<evidence type="ECO:0000313" key="1">
    <source>
        <dbReference type="EMBL" id="GAA4821637.1"/>
    </source>
</evidence>
<sequence length="122" mass="13430">MAIGAAYAQSEKDGWEKIATKTVNFKSETDEVKPSKGEADVSKIKIKCVQGTVKIKEIKVEMDDGKKSEPAVIGVLTDGQSSRTIDLPGKDNKLKKVRFKYDTVGMIGVTKRAKVEIWGKKK</sequence>
<gene>
    <name evidence="1" type="ORF">GCM10023331_02470</name>
</gene>
<dbReference type="Proteomes" id="UP001500298">
    <property type="component" value="Unassembled WGS sequence"/>
</dbReference>
<evidence type="ECO:0000313" key="2">
    <source>
        <dbReference type="Proteomes" id="UP001500298"/>
    </source>
</evidence>
<comment type="caution">
    <text evidence="1">The sequence shown here is derived from an EMBL/GenBank/DDBJ whole genome shotgun (WGS) entry which is preliminary data.</text>
</comment>
<dbReference type="EMBL" id="BAABJX010000005">
    <property type="protein sequence ID" value="GAA4821637.1"/>
    <property type="molecule type" value="Genomic_DNA"/>
</dbReference>
<name>A0ABP9CYD1_9BACT</name>
<keyword evidence="2" id="KW-1185">Reference proteome</keyword>